<proteinExistence type="predicted"/>
<dbReference type="PROSITE" id="PS52004">
    <property type="entry name" value="KS3_2"/>
    <property type="match status" value="1"/>
</dbReference>
<dbReference type="Pfam" id="PF00109">
    <property type="entry name" value="ketoacyl-synt"/>
    <property type="match status" value="1"/>
</dbReference>
<dbReference type="Gene3D" id="3.40.47.10">
    <property type="match status" value="1"/>
</dbReference>
<evidence type="ECO:0000313" key="11">
    <source>
        <dbReference type="Proteomes" id="UP000327143"/>
    </source>
</evidence>
<dbReference type="CDD" id="cd08953">
    <property type="entry name" value="KR_2_SDR_x"/>
    <property type="match status" value="1"/>
</dbReference>
<dbReference type="InterPro" id="IPR016039">
    <property type="entry name" value="Thiolase-like"/>
</dbReference>
<feature type="region of interest" description="Disordered" evidence="7">
    <location>
        <begin position="1300"/>
        <end position="1355"/>
    </location>
</feature>
<dbReference type="InterPro" id="IPR057326">
    <property type="entry name" value="KR_dom"/>
</dbReference>
<dbReference type="InterPro" id="IPR036736">
    <property type="entry name" value="ACP-like_sf"/>
</dbReference>
<feature type="domain" description="Carrier" evidence="8">
    <location>
        <begin position="1218"/>
        <end position="1295"/>
    </location>
</feature>
<dbReference type="InterPro" id="IPR013968">
    <property type="entry name" value="PKS_KR"/>
</dbReference>
<dbReference type="InterPro" id="IPR018201">
    <property type="entry name" value="Ketoacyl_synth_AS"/>
</dbReference>
<feature type="compositionally biased region" description="Low complexity" evidence="7">
    <location>
        <begin position="957"/>
        <end position="1016"/>
    </location>
</feature>
<keyword evidence="5" id="KW-0511">Multifunctional enzyme</keyword>
<dbReference type="Gene3D" id="3.30.70.250">
    <property type="entry name" value="Malonyl-CoA ACP transacylase, ACP-binding"/>
    <property type="match status" value="1"/>
</dbReference>
<dbReference type="InterPro" id="IPR049551">
    <property type="entry name" value="PKS_DH_C"/>
</dbReference>
<dbReference type="SUPFAM" id="SSF55048">
    <property type="entry name" value="Probable ACP-binding domain of malonyl-CoA ACP transacylase"/>
    <property type="match status" value="1"/>
</dbReference>
<feature type="domain" description="Ketosynthase family 3 (KS3)" evidence="9">
    <location>
        <begin position="7"/>
        <end position="463"/>
    </location>
</feature>
<dbReference type="Gene3D" id="3.10.129.110">
    <property type="entry name" value="Polyketide synthase dehydratase"/>
    <property type="match status" value="1"/>
</dbReference>
<dbReference type="Pfam" id="PF14765">
    <property type="entry name" value="PS-DH"/>
    <property type="match status" value="1"/>
</dbReference>
<dbReference type="Proteomes" id="UP000327143">
    <property type="component" value="Chromosome"/>
</dbReference>
<dbReference type="InterPro" id="IPR042104">
    <property type="entry name" value="PKS_dehydratase_sf"/>
</dbReference>
<dbReference type="SUPFAM" id="SSF53901">
    <property type="entry name" value="Thiolase-like"/>
    <property type="match status" value="1"/>
</dbReference>
<dbReference type="Pfam" id="PF00698">
    <property type="entry name" value="Acyl_transf_1"/>
    <property type="match status" value="1"/>
</dbReference>
<dbReference type="SUPFAM" id="SSF47336">
    <property type="entry name" value="ACP-like"/>
    <property type="match status" value="1"/>
</dbReference>
<evidence type="ECO:0000256" key="6">
    <source>
        <dbReference type="ARBA" id="ARBA00023315"/>
    </source>
</evidence>
<protein>
    <submittedName>
        <fullName evidence="10">Type I polyketide synthase</fullName>
    </submittedName>
</protein>
<dbReference type="InterPro" id="IPR014031">
    <property type="entry name" value="Ketoacyl_synth_C"/>
</dbReference>
<evidence type="ECO:0000256" key="3">
    <source>
        <dbReference type="ARBA" id="ARBA00022679"/>
    </source>
</evidence>
<dbReference type="InterPro" id="IPR032821">
    <property type="entry name" value="PKS_assoc"/>
</dbReference>
<dbReference type="InterPro" id="IPR036291">
    <property type="entry name" value="NAD(P)-bd_dom_sf"/>
</dbReference>
<dbReference type="InterPro" id="IPR016035">
    <property type="entry name" value="Acyl_Trfase/lysoPLipase"/>
</dbReference>
<dbReference type="SMART" id="SM00825">
    <property type="entry name" value="PKS_KS"/>
    <property type="match status" value="1"/>
</dbReference>
<keyword evidence="4" id="KW-0045">Antibiotic biosynthesis</keyword>
<feature type="region of interest" description="Disordered" evidence="7">
    <location>
        <begin position="919"/>
        <end position="1057"/>
    </location>
</feature>
<evidence type="ECO:0000259" key="8">
    <source>
        <dbReference type="PROSITE" id="PS50075"/>
    </source>
</evidence>
<evidence type="ECO:0000259" key="9">
    <source>
        <dbReference type="PROSITE" id="PS52004"/>
    </source>
</evidence>
<dbReference type="Gene3D" id="1.10.1200.10">
    <property type="entry name" value="ACP-like"/>
    <property type="match status" value="1"/>
</dbReference>
<dbReference type="InterPro" id="IPR009081">
    <property type="entry name" value="PP-bd_ACP"/>
</dbReference>
<keyword evidence="6" id="KW-0012">Acyltransferase</keyword>
<dbReference type="SMART" id="SM00822">
    <property type="entry name" value="PKS_KR"/>
    <property type="match status" value="1"/>
</dbReference>
<dbReference type="SMART" id="SM00827">
    <property type="entry name" value="PKS_AT"/>
    <property type="match status" value="1"/>
</dbReference>
<evidence type="ECO:0000256" key="1">
    <source>
        <dbReference type="ARBA" id="ARBA00022450"/>
    </source>
</evidence>
<organism evidence="10 11">
    <name type="scientific">Streptomyces viridosporus T7A</name>
    <dbReference type="NCBI Taxonomy" id="665577"/>
    <lineage>
        <taxon>Bacteria</taxon>
        <taxon>Bacillati</taxon>
        <taxon>Actinomycetota</taxon>
        <taxon>Actinomycetes</taxon>
        <taxon>Kitasatosporales</taxon>
        <taxon>Streptomycetaceae</taxon>
        <taxon>Streptomyces</taxon>
    </lineage>
</organism>
<dbReference type="PANTHER" id="PTHR43775">
    <property type="entry name" value="FATTY ACID SYNTHASE"/>
    <property type="match status" value="1"/>
</dbReference>
<dbReference type="Pfam" id="PF00550">
    <property type="entry name" value="PP-binding"/>
    <property type="match status" value="1"/>
</dbReference>
<dbReference type="InterPro" id="IPR014043">
    <property type="entry name" value="Acyl_transferase_dom"/>
</dbReference>
<name>A0ABX6A9K1_STRVD</name>
<feature type="region of interest" description="Disordered" evidence="7">
    <location>
        <begin position="1137"/>
        <end position="1187"/>
    </location>
</feature>
<sequence>MRAERAQVPVAVVGLAAFTPGSRDVAGFWRNVLAGRDLMSDVPVERWSPADHYDPDPFAPDKTYVRRGAFLPDFEFDPLAYGIPPSDLAATDTAQLLAMMAAGDLLADCGLGQMTAQQRERVGVVLGTSGLAMGFEVSARLSRPVWRRELLASGLDPAAADEICDRISANFPAWTEATFPGLLGNVVSGRIANRYDLHGVNHVTDAACASSLAALSTGLGELALGSCDLVICGGVDVLNDITMYVCFSKTPALSPTEDCRPFAADADGTMLGEAVVMFALKRLADAERDGDRIYAVIRGLGAASDGRSKAIYAPLAAGQERALRRAYDVAGYGPESVELVEAHGTGTKAGDAAEFAALREVFQAEGRPDRQWCALGSAKSQFGHTKSSAGAVGMLKAVLALHHRVLPPTIKVGRPNPELELTDSPFYLNTATRPWISGAGRSRRAGVSSFGFGGTNFHVTLEEYVPARGGRRAWHLPAAPGELVLFSASSPGALAELIRRPRPDRPLAAIARECQAAFRTEHRARLAVVADDVTDLAGRLDALAVRVEAGVPFSAPRAHFATGDPAPGRVAFLFPGQGAQYVGMGAELAVHHRAARDAWDAVAAVLPVHREVFPPPVFSEEDRASLEAALTATEVAQPALAAHSLALLAVLSDLKLTPDCVAGHSFGELVALHAAGSFDAPTLVRLARRRGELMRDAATTAGGMLAVNAPLERIEELTEQVDGVWVANHNAPRQVVLAGTDRALTAVEARCAATGVVTRRLNAAAAFHSPLVADATEPFTRFLADLTVHRPARTVYAGADAAPYRREPAAVRRGIAVQLAAPARFGDMVEAMYEDGVRTFVEVGPGTTLTGLTGEVLGDREHAAISLDRRGSHGLAAFYDGLGRAAVRGVAMDLSALWEGHKPVPEPDREEKPRMTVLINGGNHRDDHRGGRATPAAPGPVASPDGAPGRPGPVVPPAAVSEATPPAPGPGTARPAPGPMPAAQLSVRPVAWSAPVSSAGPSPKPAPGLAEPAGPGTQAPLIPGQVATDRLGDIRPGTPAPVATPSVRSTGSAHPAPPTEWLRLLAEAQRQSAEAHATYQRVTAENHQLYLRTAHASMEALLGAAGVRLPAVGVDDPQPWPVAEVAVGATGAQVVPSGQPVHAPVPSGTVPGSGQPFRSGSGGDRGEATSAVPAPPPQATAVPSPVEAPAPGLVLLGPQPDALRPDGLPLDGLPLDAESIGALLLEVVAERTGYPADIINLDMELEADLGIDSIKKVEVLSRVRQRVGELPAADLSELASLRTLREISVKVAQLARQIDDAGDQASAGPSPVSPVSLKPPGTSAPGSPEDVDSEPAAGPEATDAPAAEVPTATNRPEPVRLAIRALPLAPAGLALAGLRDRELLVLDDSTRVGHLLVEELAAHGVPARLVTGLPAEARSVILLDKGDDPPAAFAAVRGLADRLSSAGGLLVTVQDTGGDFGLSGNGGRPVHGGLDALARTAAREWPLATVKAIDCARTGRSDKQVAAAIAAELTAGGPSITVGLPADGSRTVPLACPVAPGPVEPRADADSVIVVTGGARGVTASAIRELAAAHRPRLVLLGRTALAEEPAGLAGATDEAGLIRLLATGPRQAPPAELATEARRMLAVREVRQTLRALENAGSPTRYLSVDTRDEVVLRDALAEVRRDWGPITGVVHGAGVIADRLIGAKTDEQFALVYSTKVDGLRALLAATADDPLSLLVAFTSASGVFGSPGQADYAMANTAVDHLLSAYAAAHPGCLTRSLAWGPWDGGMVTRTIAERFRAAGVELIEPAAGARAFVAELADPGGPTRVLRAAGDVAPDVLAGQGPVAELTLARPQYALLDDHRIDGAPVVPVAVLVHWFTGLARSWRPDTGPLVLHDLRVLRRIELQEPGERLVLRGRTRTDESARRGGLTVELGAVGAKYAGAVVADGPPPDPHRWRTPEGLEEVLEPYDGPALFHGPVFQVLDQVRLGADGGVAALRPRDVEPWLAVPWTVDVAALDGALQLAVGWTLRAGVGAALPMSIRECRIHRAGTDWGAARVVVSARRTDGMSAECDAAVLSEDGTVLAELLRVELIRRPDLTEG</sequence>
<dbReference type="Gene3D" id="3.40.50.720">
    <property type="entry name" value="NAD(P)-binding Rossmann-like Domain"/>
    <property type="match status" value="1"/>
</dbReference>
<dbReference type="Pfam" id="PF16197">
    <property type="entry name" value="KAsynt_C_assoc"/>
    <property type="match status" value="1"/>
</dbReference>
<dbReference type="PANTHER" id="PTHR43775:SF51">
    <property type="entry name" value="INACTIVE PHENOLPHTHIOCEROL SYNTHESIS POLYKETIDE SYNTHASE TYPE I PKS1-RELATED"/>
    <property type="match status" value="1"/>
</dbReference>
<dbReference type="PROSITE" id="PS50075">
    <property type="entry name" value="CARRIER"/>
    <property type="match status" value="1"/>
</dbReference>
<evidence type="ECO:0000256" key="5">
    <source>
        <dbReference type="ARBA" id="ARBA00023268"/>
    </source>
</evidence>
<feature type="compositionally biased region" description="Low complexity" evidence="7">
    <location>
        <begin position="1334"/>
        <end position="1348"/>
    </location>
</feature>
<dbReference type="InterPro" id="IPR001227">
    <property type="entry name" value="Ac_transferase_dom_sf"/>
</dbReference>
<keyword evidence="3" id="KW-0808">Transferase</keyword>
<dbReference type="InterPro" id="IPR020841">
    <property type="entry name" value="PKS_Beta-ketoAc_synthase_dom"/>
</dbReference>
<keyword evidence="2" id="KW-0597">Phosphoprotein</keyword>
<dbReference type="Gene3D" id="3.40.366.10">
    <property type="entry name" value="Malonyl-Coenzyme A Acyl Carrier Protein, domain 2"/>
    <property type="match status" value="1"/>
</dbReference>
<evidence type="ECO:0000256" key="2">
    <source>
        <dbReference type="ARBA" id="ARBA00022553"/>
    </source>
</evidence>
<evidence type="ECO:0000313" key="10">
    <source>
        <dbReference type="EMBL" id="QEU83589.1"/>
    </source>
</evidence>
<dbReference type="PROSITE" id="PS00606">
    <property type="entry name" value="KS3_1"/>
    <property type="match status" value="1"/>
</dbReference>
<accession>A0ABX6A9K1</accession>
<dbReference type="RefSeq" id="WP_026085537.1">
    <property type="nucleotide sequence ID" value="NZ_CP023700.1"/>
</dbReference>
<dbReference type="InterPro" id="IPR014030">
    <property type="entry name" value="Ketoacyl_synth_N"/>
</dbReference>
<gene>
    <name evidence="10" type="ORF">CP969_01680</name>
</gene>
<reference evidence="10 11" key="1">
    <citation type="submission" date="2017-09" db="EMBL/GenBank/DDBJ databases">
        <authorList>
            <person name="Lee N."/>
            <person name="Cho B.-K."/>
        </authorList>
    </citation>
    <scope>NUCLEOTIDE SEQUENCE [LARGE SCALE GENOMIC DNA]</scope>
    <source>
        <strain evidence="10 11">ATCC 39115</strain>
    </source>
</reference>
<dbReference type="SUPFAM" id="SSF52151">
    <property type="entry name" value="FabD/lysophospholipase-like"/>
    <property type="match status" value="1"/>
</dbReference>
<evidence type="ECO:0000256" key="4">
    <source>
        <dbReference type="ARBA" id="ARBA00023194"/>
    </source>
</evidence>
<dbReference type="EMBL" id="CP023700">
    <property type="protein sequence ID" value="QEU83589.1"/>
    <property type="molecule type" value="Genomic_DNA"/>
</dbReference>
<dbReference type="SUPFAM" id="SSF51735">
    <property type="entry name" value="NAD(P)-binding Rossmann-fold domains"/>
    <property type="match status" value="1"/>
</dbReference>
<dbReference type="Pfam" id="PF02801">
    <property type="entry name" value="Ketoacyl-synt_C"/>
    <property type="match status" value="1"/>
</dbReference>
<evidence type="ECO:0000256" key="7">
    <source>
        <dbReference type="SAM" id="MobiDB-lite"/>
    </source>
</evidence>
<dbReference type="Pfam" id="PF08659">
    <property type="entry name" value="KR"/>
    <property type="match status" value="1"/>
</dbReference>
<dbReference type="CDD" id="cd00833">
    <property type="entry name" value="PKS"/>
    <property type="match status" value="1"/>
</dbReference>
<dbReference type="InterPro" id="IPR016036">
    <property type="entry name" value="Malonyl_transacylase_ACP-bd"/>
</dbReference>
<dbReference type="InterPro" id="IPR050091">
    <property type="entry name" value="PKS_NRPS_Biosynth_Enz"/>
</dbReference>
<keyword evidence="11" id="KW-1185">Reference proteome</keyword>
<keyword evidence="1" id="KW-0596">Phosphopantetheine</keyword>